<name>A0A2H0WR84_9BACT</name>
<evidence type="ECO:0000256" key="1">
    <source>
        <dbReference type="SAM" id="Coils"/>
    </source>
</evidence>
<evidence type="ECO:0000313" key="5">
    <source>
        <dbReference type="Proteomes" id="UP000231282"/>
    </source>
</evidence>
<keyword evidence="2" id="KW-0812">Transmembrane</keyword>
<evidence type="ECO:0000259" key="3">
    <source>
        <dbReference type="Pfam" id="PF14257"/>
    </source>
</evidence>
<dbReference type="Proteomes" id="UP000231282">
    <property type="component" value="Unassembled WGS sequence"/>
</dbReference>
<dbReference type="AlphaFoldDB" id="A0A2H0WR84"/>
<dbReference type="Pfam" id="PF14257">
    <property type="entry name" value="DUF4349"/>
    <property type="match status" value="1"/>
</dbReference>
<organism evidence="4 5">
    <name type="scientific">Candidatus Shapirobacteria bacterium CG09_land_8_20_14_0_10_38_17</name>
    <dbReference type="NCBI Taxonomy" id="1974884"/>
    <lineage>
        <taxon>Bacteria</taxon>
        <taxon>Candidatus Shapironibacteriota</taxon>
    </lineage>
</organism>
<proteinExistence type="predicted"/>
<comment type="caution">
    <text evidence="4">The sequence shown here is derived from an EMBL/GenBank/DDBJ whole genome shotgun (WGS) entry which is preliminary data.</text>
</comment>
<keyword evidence="1" id="KW-0175">Coiled coil</keyword>
<keyword evidence="2" id="KW-0472">Membrane</keyword>
<sequence length="298" mass="33652">MMKVIGWVKKNKLASFLIVILLVLIAKDFLSNQSARQIGYSNVGLDESSMVASSKMGEITALLPPEEVVPSESKERLVVQTSSLSLVVNDVRQVSKEVVNYTQEIGGFMVSASLDKPQEVPFATVVVRVPAEKLSETLDYFRSLAVKVSSENILGKDVTDQYEDIGTKLETLNKTKAKFEEILNKAEKVEDILKVQRELTSLQAQIDNLKGRKEYWEKTAKLAKITTYLSTDELSLPYQPEGVFRPKVIFKQAVRSLIETLRSFAKLVIWVAVYLPIWGAILIIIFIAKWLKRRKKKI</sequence>
<feature type="coiled-coil region" evidence="1">
    <location>
        <begin position="169"/>
        <end position="219"/>
    </location>
</feature>
<gene>
    <name evidence="4" type="ORF">COT63_01555</name>
</gene>
<reference evidence="5" key="1">
    <citation type="submission" date="2017-09" db="EMBL/GenBank/DDBJ databases">
        <title>Depth-based differentiation of microbial function through sediment-hosted aquifers and enrichment of novel symbionts in the deep terrestrial subsurface.</title>
        <authorList>
            <person name="Probst A.J."/>
            <person name="Ladd B."/>
            <person name="Jarett J.K."/>
            <person name="Geller-Mcgrath D.E."/>
            <person name="Sieber C.M.K."/>
            <person name="Emerson J.B."/>
            <person name="Anantharaman K."/>
            <person name="Thomas B.C."/>
            <person name="Malmstrom R."/>
            <person name="Stieglmeier M."/>
            <person name="Klingl A."/>
            <person name="Woyke T."/>
            <person name="Ryan C.M."/>
            <person name="Banfield J.F."/>
        </authorList>
    </citation>
    <scope>NUCLEOTIDE SEQUENCE [LARGE SCALE GENOMIC DNA]</scope>
</reference>
<keyword evidence="2" id="KW-1133">Transmembrane helix</keyword>
<accession>A0A2H0WR84</accession>
<protein>
    <recommendedName>
        <fullName evidence="3">DUF4349 domain-containing protein</fullName>
    </recommendedName>
</protein>
<dbReference type="InterPro" id="IPR025645">
    <property type="entry name" value="DUF4349"/>
</dbReference>
<feature type="transmembrane region" description="Helical" evidence="2">
    <location>
        <begin position="267"/>
        <end position="288"/>
    </location>
</feature>
<evidence type="ECO:0000313" key="4">
    <source>
        <dbReference type="EMBL" id="PIS15147.1"/>
    </source>
</evidence>
<dbReference type="EMBL" id="PEZH01000026">
    <property type="protein sequence ID" value="PIS15147.1"/>
    <property type="molecule type" value="Genomic_DNA"/>
</dbReference>
<evidence type="ECO:0000256" key="2">
    <source>
        <dbReference type="SAM" id="Phobius"/>
    </source>
</evidence>
<feature type="domain" description="DUF4349" evidence="3">
    <location>
        <begin position="76"/>
        <end position="287"/>
    </location>
</feature>